<dbReference type="EMBL" id="CP024962">
    <property type="protein sequence ID" value="ATZ16627.1"/>
    <property type="molecule type" value="Genomic_DNA"/>
</dbReference>
<dbReference type="AlphaFoldDB" id="A0A2K8NS79"/>
<protein>
    <submittedName>
        <fullName evidence="1">Uncharacterized protein</fullName>
    </submittedName>
</protein>
<proteinExistence type="predicted"/>
<name>A0A2K8NS79_9MOLU</name>
<dbReference type="Proteomes" id="UP000232222">
    <property type="component" value="Chromosome"/>
</dbReference>
<evidence type="ECO:0000313" key="1">
    <source>
        <dbReference type="EMBL" id="ATZ16627.1"/>
    </source>
</evidence>
<dbReference type="OrthoDB" id="391558at2"/>
<dbReference type="RefSeq" id="WP_100609697.1">
    <property type="nucleotide sequence ID" value="NZ_CP024962.1"/>
</dbReference>
<organism evidence="1 2">
    <name type="scientific">Entomoplasma freundtii</name>
    <dbReference type="NCBI Taxonomy" id="74700"/>
    <lineage>
        <taxon>Bacteria</taxon>
        <taxon>Bacillati</taxon>
        <taxon>Mycoplasmatota</taxon>
        <taxon>Mollicutes</taxon>
        <taxon>Entomoplasmatales</taxon>
        <taxon>Entomoplasmataceae</taxon>
        <taxon>Entomoplasma</taxon>
    </lineage>
</organism>
<sequence length="680" mass="76752">MKRGARQSVLSALVGVCTSIMASLIQFLMIYWILKAYGSAFTGFTRITIALTIVGGSAEGALGLTTVVMLVKPMAQEDWLQANEIISTATKKYHKNVLTASVLICLIAILYPLQIALFPKILDSSRSIVWGIEISDSRVPGGQILISVWELGGIVIIFGLMRLIASKYFGIYENIIIADQKNGVRKVIILFVDTVVYGCFLLLLNRAIDGQHFLHPIIPLTIFLAYAPLRGFLMFLYVKRYYPWIKFYADFTSYPLLRTTSKVWRAGLGQSLLINADLIILFLVLLTPGLTVTSMLSLYMLVGVNLRLILTSMITSFREYFIVLVNKDGRLQWDTYSKYELYTFIVAAFAFIFMSLIAPYIVTGLYGDLIYSDLLLDTGSSPFLKSAQWKVFDFIFTSPVFSIIYATSVSFILLFQGQTILIQAKGRFGEVAKGVNIIALVYFLTEIVICLTVNLVMQLENIDEDFLKDTILSFYIIKILFMTMTYVYLWQYTWKYVTYNSTSKYIFSNLCSLLMPITAAILINLFFVSKKFPLTIDPSTGPPIVSIGLILGILLIVVVLGAASCLALPLFLRPSVGVSMVLSLPVIKQIVALRREKSRKERFAEQNINLEAFEGQQRENLAKVLYNIDQRSATEIISEKDFLKRYQNNEKPKIYQIKGSVKRLINSSSKTKKKEEQDPE</sequence>
<accession>A0A2K8NS79</accession>
<gene>
    <name evidence="1" type="ORF">EFREU_v1c06070</name>
</gene>
<reference evidence="1 2" key="1">
    <citation type="submission" date="2017-11" db="EMBL/GenBank/DDBJ databases">
        <title>Genome sequence of Entomoplasma freundtii BARC 318 (ATCC 51999).</title>
        <authorList>
            <person name="Lo W.-S."/>
            <person name="Gasparich G.E."/>
            <person name="Kuo C.-H."/>
        </authorList>
    </citation>
    <scope>NUCLEOTIDE SEQUENCE [LARGE SCALE GENOMIC DNA]</scope>
    <source>
        <strain evidence="1 2">BARC 318</strain>
    </source>
</reference>
<keyword evidence="2" id="KW-1185">Reference proteome</keyword>
<dbReference type="KEGG" id="efr:EFREU_v1c06070"/>
<evidence type="ECO:0000313" key="2">
    <source>
        <dbReference type="Proteomes" id="UP000232222"/>
    </source>
</evidence>